<dbReference type="RefSeq" id="WP_181610431.1">
    <property type="nucleotide sequence ID" value="NZ_BAABAM010000002.1"/>
</dbReference>
<dbReference type="InterPro" id="IPR003658">
    <property type="entry name" value="Anti-sigma_ant"/>
</dbReference>
<dbReference type="NCBIfam" id="TIGR00377">
    <property type="entry name" value="ant_ant_sig"/>
    <property type="match status" value="1"/>
</dbReference>
<keyword evidence="5" id="KW-1185">Reference proteome</keyword>
<evidence type="ECO:0000256" key="1">
    <source>
        <dbReference type="ARBA" id="ARBA00009013"/>
    </source>
</evidence>
<dbReference type="Pfam" id="PF01740">
    <property type="entry name" value="STAS"/>
    <property type="match status" value="1"/>
</dbReference>
<dbReference type="EMBL" id="JACDUR010000003">
    <property type="protein sequence ID" value="MBA2891656.1"/>
    <property type="molecule type" value="Genomic_DNA"/>
</dbReference>
<evidence type="ECO:0000256" key="2">
    <source>
        <dbReference type="RuleBase" id="RU003749"/>
    </source>
</evidence>
<dbReference type="PROSITE" id="PS50801">
    <property type="entry name" value="STAS"/>
    <property type="match status" value="1"/>
</dbReference>
<reference evidence="4 5" key="1">
    <citation type="submission" date="2020-07" db="EMBL/GenBank/DDBJ databases">
        <title>Genomic Encyclopedia of Type Strains, Phase IV (KMG-IV): sequencing the most valuable type-strain genomes for metagenomic binning, comparative biology and taxonomic classification.</title>
        <authorList>
            <person name="Goeker M."/>
        </authorList>
    </citation>
    <scope>NUCLEOTIDE SEQUENCE [LARGE SCALE GENOMIC DNA]</scope>
    <source>
        <strain evidence="4 5">DSM 45533</strain>
    </source>
</reference>
<feature type="domain" description="STAS" evidence="3">
    <location>
        <begin position="4"/>
        <end position="119"/>
    </location>
</feature>
<evidence type="ECO:0000313" key="5">
    <source>
        <dbReference type="Proteomes" id="UP000530928"/>
    </source>
</evidence>
<sequence>MVELVVEVERSGSAALVRIMGDLDKTTVPQLQRPLRDLITDGCTSLVIDTTELAFCDSSGLWLLLQTQQQIRQQGGAMRLDGVHGVLRRILEITGLSAAFPAEEAVPHNLRSRRLPPPV</sequence>
<proteinExistence type="inferred from homology"/>
<dbReference type="SUPFAM" id="SSF52091">
    <property type="entry name" value="SpoIIaa-like"/>
    <property type="match status" value="1"/>
</dbReference>
<dbReference type="PANTHER" id="PTHR33495">
    <property type="entry name" value="ANTI-SIGMA FACTOR ANTAGONIST TM_1081-RELATED-RELATED"/>
    <property type="match status" value="1"/>
</dbReference>
<organism evidence="4 5">
    <name type="scientific">Nonomuraea soli</name>
    <dbReference type="NCBI Taxonomy" id="1032476"/>
    <lineage>
        <taxon>Bacteria</taxon>
        <taxon>Bacillati</taxon>
        <taxon>Actinomycetota</taxon>
        <taxon>Actinomycetes</taxon>
        <taxon>Streptosporangiales</taxon>
        <taxon>Streptosporangiaceae</taxon>
        <taxon>Nonomuraea</taxon>
    </lineage>
</organism>
<accession>A0A7W0HQH5</accession>
<dbReference type="AlphaFoldDB" id="A0A7W0HQH5"/>
<evidence type="ECO:0000313" key="4">
    <source>
        <dbReference type="EMBL" id="MBA2891656.1"/>
    </source>
</evidence>
<dbReference type="CDD" id="cd07043">
    <property type="entry name" value="STAS_anti-anti-sigma_factors"/>
    <property type="match status" value="1"/>
</dbReference>
<dbReference type="Gene3D" id="3.30.750.24">
    <property type="entry name" value="STAS domain"/>
    <property type="match status" value="1"/>
</dbReference>
<name>A0A7W0HQH5_9ACTN</name>
<comment type="caution">
    <text evidence="4">The sequence shown here is derived from an EMBL/GenBank/DDBJ whole genome shotgun (WGS) entry which is preliminary data.</text>
</comment>
<gene>
    <name evidence="4" type="ORF">HNR30_002997</name>
</gene>
<dbReference type="InterPro" id="IPR036513">
    <property type="entry name" value="STAS_dom_sf"/>
</dbReference>
<dbReference type="Proteomes" id="UP000530928">
    <property type="component" value="Unassembled WGS sequence"/>
</dbReference>
<dbReference type="InterPro" id="IPR002645">
    <property type="entry name" value="STAS_dom"/>
</dbReference>
<protein>
    <recommendedName>
        <fullName evidence="2">Anti-sigma factor antagonist</fullName>
    </recommendedName>
</protein>
<evidence type="ECO:0000259" key="3">
    <source>
        <dbReference type="PROSITE" id="PS50801"/>
    </source>
</evidence>
<dbReference type="GO" id="GO:0043856">
    <property type="term" value="F:anti-sigma factor antagonist activity"/>
    <property type="evidence" value="ECO:0007669"/>
    <property type="project" value="InterPro"/>
</dbReference>
<dbReference type="PANTHER" id="PTHR33495:SF2">
    <property type="entry name" value="ANTI-SIGMA FACTOR ANTAGONIST TM_1081-RELATED"/>
    <property type="match status" value="1"/>
</dbReference>
<comment type="similarity">
    <text evidence="1 2">Belongs to the anti-sigma-factor antagonist family.</text>
</comment>